<dbReference type="GO" id="GO:0009146">
    <property type="term" value="P:purine nucleoside triphosphate catabolic process"/>
    <property type="evidence" value="ECO:0007669"/>
    <property type="project" value="UniProtKB-UniRule"/>
</dbReference>
<dbReference type="GO" id="GO:0009117">
    <property type="term" value="P:nucleotide metabolic process"/>
    <property type="evidence" value="ECO:0007669"/>
    <property type="project" value="UniProtKB-KW"/>
</dbReference>
<feature type="active site" description="Proton acceptor" evidence="10">
    <location>
        <position position="70"/>
    </location>
</feature>
<dbReference type="InterPro" id="IPR029001">
    <property type="entry name" value="ITPase-like_fam"/>
</dbReference>
<comment type="catalytic activity">
    <reaction evidence="10">
        <text>ITP + H2O = IMP + diphosphate + H(+)</text>
        <dbReference type="Rhea" id="RHEA:29399"/>
        <dbReference type="ChEBI" id="CHEBI:15377"/>
        <dbReference type="ChEBI" id="CHEBI:15378"/>
        <dbReference type="ChEBI" id="CHEBI:33019"/>
        <dbReference type="ChEBI" id="CHEBI:58053"/>
        <dbReference type="ChEBI" id="CHEBI:61402"/>
        <dbReference type="EC" id="3.6.1.66"/>
    </reaction>
</comment>
<evidence type="ECO:0000256" key="9">
    <source>
        <dbReference type="ARBA" id="ARBA00052017"/>
    </source>
</evidence>
<dbReference type="Pfam" id="PF01725">
    <property type="entry name" value="Ham1p_like"/>
    <property type="match status" value="1"/>
</dbReference>
<evidence type="ECO:0000256" key="8">
    <source>
        <dbReference type="ARBA" id="ARBA00051875"/>
    </source>
</evidence>
<evidence type="ECO:0000256" key="6">
    <source>
        <dbReference type="ARBA" id="ARBA00022842"/>
    </source>
</evidence>
<keyword evidence="6 10" id="KW-0460">Magnesium</keyword>
<feature type="binding site" evidence="10">
    <location>
        <position position="71"/>
    </location>
    <ligand>
        <name>substrate</name>
    </ligand>
</feature>
<evidence type="ECO:0000256" key="5">
    <source>
        <dbReference type="ARBA" id="ARBA00022801"/>
    </source>
</evidence>
<comment type="catalytic activity">
    <reaction evidence="8 10">
        <text>dITP + H2O = dIMP + diphosphate + H(+)</text>
        <dbReference type="Rhea" id="RHEA:28342"/>
        <dbReference type="ChEBI" id="CHEBI:15377"/>
        <dbReference type="ChEBI" id="CHEBI:15378"/>
        <dbReference type="ChEBI" id="CHEBI:33019"/>
        <dbReference type="ChEBI" id="CHEBI:61194"/>
        <dbReference type="ChEBI" id="CHEBI:61382"/>
        <dbReference type="EC" id="3.6.1.66"/>
    </reaction>
</comment>
<dbReference type="PANTHER" id="PTHR11067">
    <property type="entry name" value="INOSINE TRIPHOSPHATE PYROPHOSPHATASE/HAM1 PROTEIN"/>
    <property type="match status" value="1"/>
</dbReference>
<reference evidence="11 12" key="1">
    <citation type="submission" date="2019-03" db="EMBL/GenBank/DDBJ databases">
        <title>Genomic Encyclopedia of Type Strains, Phase IV (KMG-IV): sequencing the most valuable type-strain genomes for metagenomic binning, comparative biology and taxonomic classification.</title>
        <authorList>
            <person name="Goeker M."/>
        </authorList>
    </citation>
    <scope>NUCLEOTIDE SEQUENCE [LARGE SCALE GENOMIC DNA]</scope>
    <source>
        <strain evidence="11 12">DSM 17974</strain>
    </source>
</reference>
<dbReference type="GO" id="GO:0035870">
    <property type="term" value="F:dITP diphosphatase activity"/>
    <property type="evidence" value="ECO:0007669"/>
    <property type="project" value="UniProtKB-UniRule"/>
</dbReference>
<name>A0A4R8LNJ3_9BACL</name>
<comment type="function">
    <text evidence="10">Pyrophosphatase that catalyzes the hydrolysis of nucleoside triphosphates to their monophosphate derivatives, with a high preference for the non-canonical purine nucleotides XTP (xanthosine triphosphate), dITP (deoxyinosine triphosphate) and ITP. Seems to function as a house-cleaning enzyme that removes non-canonical purine nucleotides from the nucleotide pool, thus preventing their incorporation into DNA/RNA and avoiding chromosomal lesions.</text>
</comment>
<evidence type="ECO:0000313" key="12">
    <source>
        <dbReference type="Proteomes" id="UP000294581"/>
    </source>
</evidence>
<dbReference type="AlphaFoldDB" id="A0A4R8LNJ3"/>
<organism evidence="11 12">
    <name type="scientific">Alicyclobacillus sacchari</name>
    <dbReference type="NCBI Taxonomy" id="392010"/>
    <lineage>
        <taxon>Bacteria</taxon>
        <taxon>Bacillati</taxon>
        <taxon>Bacillota</taxon>
        <taxon>Bacilli</taxon>
        <taxon>Bacillales</taxon>
        <taxon>Alicyclobacillaceae</taxon>
        <taxon>Alicyclobacillus</taxon>
    </lineage>
</organism>
<sequence length="203" mass="21962">MVIMKLFIATKNAHKVEEFRLLLAGVPVDLLPLPVQLPEAPETSTTFLDIAREKALFYARELDAVVLADDSGLVVPKLHGEPGIYSARYSGKHGDDEANNEKLIARLHENGLSCAEAYFTCAVAIANVDGIIGAVEGRVTGTVYDFARGARGFGYDPLFAPVGEVRRFAEMSMEEKAAYSHRAKAVELARPILISIAGSTKLS</sequence>
<keyword evidence="3 10" id="KW-0479">Metal-binding</keyword>
<comment type="similarity">
    <text evidence="1 10">Belongs to the HAM1 NTPase family.</text>
</comment>
<dbReference type="SUPFAM" id="SSF52972">
    <property type="entry name" value="ITPase-like"/>
    <property type="match status" value="1"/>
</dbReference>
<dbReference type="HAMAP" id="MF_01405">
    <property type="entry name" value="Non_canon_purine_NTPase"/>
    <property type="match status" value="1"/>
</dbReference>
<dbReference type="InterPro" id="IPR002637">
    <property type="entry name" value="RdgB/HAM1"/>
</dbReference>
<dbReference type="EC" id="3.6.1.66" evidence="10"/>
<evidence type="ECO:0000256" key="4">
    <source>
        <dbReference type="ARBA" id="ARBA00022741"/>
    </source>
</evidence>
<keyword evidence="12" id="KW-1185">Reference proteome</keyword>
<evidence type="ECO:0000256" key="7">
    <source>
        <dbReference type="ARBA" id="ARBA00023080"/>
    </source>
</evidence>
<comment type="subunit">
    <text evidence="2 10">Homodimer.</text>
</comment>
<feature type="binding site" evidence="10">
    <location>
        <begin position="153"/>
        <end position="156"/>
    </location>
    <ligand>
        <name>substrate</name>
    </ligand>
</feature>
<comment type="caution">
    <text evidence="11">The sequence shown here is derived from an EMBL/GenBank/DDBJ whole genome shotgun (WGS) entry which is preliminary data.</text>
</comment>
<feature type="binding site" evidence="10">
    <location>
        <begin position="181"/>
        <end position="182"/>
    </location>
    <ligand>
        <name>substrate</name>
    </ligand>
</feature>
<dbReference type="GO" id="GO:0036220">
    <property type="term" value="F:ITP diphosphatase activity"/>
    <property type="evidence" value="ECO:0007669"/>
    <property type="project" value="UniProtKB-UniRule"/>
</dbReference>
<dbReference type="EMBL" id="SORF01000005">
    <property type="protein sequence ID" value="TDY47848.1"/>
    <property type="molecule type" value="Genomic_DNA"/>
</dbReference>
<protein>
    <recommendedName>
        <fullName evidence="10">dITP/XTP pyrophosphatase</fullName>
        <ecNumber evidence="10">3.6.1.66</ecNumber>
    </recommendedName>
    <alternativeName>
        <fullName evidence="10">Non-canonical purine NTP pyrophosphatase</fullName>
    </alternativeName>
    <alternativeName>
        <fullName evidence="10">Non-standard purine NTP pyrophosphatase</fullName>
    </alternativeName>
    <alternativeName>
        <fullName evidence="10">Nucleoside-triphosphate diphosphatase</fullName>
    </alternativeName>
    <alternativeName>
        <fullName evidence="10">Nucleoside-triphosphate pyrophosphatase</fullName>
        <shortName evidence="10">NTPase</shortName>
    </alternativeName>
</protein>
<comment type="cofactor">
    <cofactor evidence="10">
        <name>Mg(2+)</name>
        <dbReference type="ChEBI" id="CHEBI:18420"/>
    </cofactor>
    <text evidence="10">Binds 1 Mg(2+) ion per subunit.</text>
</comment>
<dbReference type="PANTHER" id="PTHR11067:SF9">
    <property type="entry name" value="INOSINE TRIPHOSPHATE PYROPHOSPHATASE"/>
    <property type="match status" value="1"/>
</dbReference>
<feature type="binding site" evidence="10">
    <location>
        <position position="70"/>
    </location>
    <ligand>
        <name>Mg(2+)</name>
        <dbReference type="ChEBI" id="CHEBI:18420"/>
    </ligand>
</feature>
<gene>
    <name evidence="11" type="ORF">C7445_10523</name>
</gene>
<evidence type="ECO:0000256" key="2">
    <source>
        <dbReference type="ARBA" id="ARBA00011738"/>
    </source>
</evidence>
<accession>A0A4R8LNJ3</accession>
<dbReference type="GO" id="GO:0000166">
    <property type="term" value="F:nucleotide binding"/>
    <property type="evidence" value="ECO:0007669"/>
    <property type="project" value="UniProtKB-KW"/>
</dbReference>
<dbReference type="GO" id="GO:0046872">
    <property type="term" value="F:metal ion binding"/>
    <property type="evidence" value="ECO:0007669"/>
    <property type="project" value="UniProtKB-KW"/>
</dbReference>
<dbReference type="InterPro" id="IPR020922">
    <property type="entry name" value="dITP/XTP_pyrophosphatase"/>
</dbReference>
<feature type="binding site" evidence="10">
    <location>
        <position position="176"/>
    </location>
    <ligand>
        <name>substrate</name>
    </ligand>
</feature>
<proteinExistence type="inferred from homology"/>
<comment type="caution">
    <text evidence="10">Lacks conserved residue(s) required for the propagation of feature annotation.</text>
</comment>
<evidence type="ECO:0000256" key="10">
    <source>
        <dbReference type="HAMAP-Rule" id="MF_01405"/>
    </source>
</evidence>
<evidence type="ECO:0000313" key="11">
    <source>
        <dbReference type="EMBL" id="TDY47848.1"/>
    </source>
</evidence>
<evidence type="ECO:0000256" key="3">
    <source>
        <dbReference type="ARBA" id="ARBA00022723"/>
    </source>
</evidence>
<keyword evidence="5 10" id="KW-0378">Hydrolase</keyword>
<dbReference type="Proteomes" id="UP000294581">
    <property type="component" value="Unassembled WGS sequence"/>
</dbReference>
<dbReference type="GO" id="GO:0017111">
    <property type="term" value="F:ribonucleoside triphosphate phosphatase activity"/>
    <property type="evidence" value="ECO:0007669"/>
    <property type="project" value="InterPro"/>
</dbReference>
<keyword evidence="4 10" id="KW-0547">Nucleotide-binding</keyword>
<dbReference type="FunFam" id="3.90.950.10:FF:000001">
    <property type="entry name" value="dITP/XTP pyrophosphatase"/>
    <property type="match status" value="1"/>
</dbReference>
<dbReference type="CDD" id="cd00515">
    <property type="entry name" value="HAM1"/>
    <property type="match status" value="1"/>
</dbReference>
<keyword evidence="7 10" id="KW-0546">Nucleotide metabolism</keyword>
<dbReference type="GO" id="GO:0005829">
    <property type="term" value="C:cytosol"/>
    <property type="evidence" value="ECO:0007669"/>
    <property type="project" value="TreeGrafter"/>
</dbReference>
<comment type="catalytic activity">
    <reaction evidence="9 10">
        <text>XTP + H2O = XMP + diphosphate + H(+)</text>
        <dbReference type="Rhea" id="RHEA:28610"/>
        <dbReference type="ChEBI" id="CHEBI:15377"/>
        <dbReference type="ChEBI" id="CHEBI:15378"/>
        <dbReference type="ChEBI" id="CHEBI:33019"/>
        <dbReference type="ChEBI" id="CHEBI:57464"/>
        <dbReference type="ChEBI" id="CHEBI:61314"/>
        <dbReference type="EC" id="3.6.1.66"/>
    </reaction>
</comment>
<evidence type="ECO:0000256" key="1">
    <source>
        <dbReference type="ARBA" id="ARBA00008023"/>
    </source>
</evidence>
<dbReference type="GO" id="GO:0036222">
    <property type="term" value="F:XTP diphosphatase activity"/>
    <property type="evidence" value="ECO:0007669"/>
    <property type="project" value="UniProtKB-UniRule"/>
</dbReference>
<dbReference type="Gene3D" id="3.90.950.10">
    <property type="match status" value="1"/>
</dbReference>
<feature type="binding site" evidence="10">
    <location>
        <begin position="10"/>
        <end position="15"/>
    </location>
    <ligand>
        <name>substrate</name>
    </ligand>
</feature>